<dbReference type="GO" id="GO:0016740">
    <property type="term" value="F:transferase activity"/>
    <property type="evidence" value="ECO:0007669"/>
    <property type="project" value="UniProtKB-KW"/>
</dbReference>
<protein>
    <submittedName>
        <fullName evidence="2">Putative exported thiosulfate sulfur transferase / thiosulfate binding protein</fullName>
    </submittedName>
</protein>
<evidence type="ECO:0000313" key="3">
    <source>
        <dbReference type="Proteomes" id="UP000187012"/>
    </source>
</evidence>
<accession>A0A1N7SRG1</accession>
<keyword evidence="2" id="KW-0808">Transferase</keyword>
<organism evidence="2 3">
    <name type="scientific">Paraburkholderia ribeironis</name>
    <dbReference type="NCBI Taxonomy" id="1247936"/>
    <lineage>
        <taxon>Bacteria</taxon>
        <taxon>Pseudomonadati</taxon>
        <taxon>Pseudomonadota</taxon>
        <taxon>Betaproteobacteria</taxon>
        <taxon>Burkholderiales</taxon>
        <taxon>Burkholderiaceae</taxon>
        <taxon>Paraburkholderia</taxon>
    </lineage>
</organism>
<proteinExistence type="predicted"/>
<evidence type="ECO:0000313" key="2">
    <source>
        <dbReference type="EMBL" id="SIT49921.1"/>
    </source>
</evidence>
<dbReference type="AlphaFoldDB" id="A0A1N7SRG1"/>
<evidence type="ECO:0000259" key="1">
    <source>
        <dbReference type="PROSITE" id="PS50206"/>
    </source>
</evidence>
<dbReference type="Pfam" id="PF00581">
    <property type="entry name" value="Rhodanese"/>
    <property type="match status" value="1"/>
</dbReference>
<dbReference type="STRING" id="1247936.BN2475_2140001"/>
<dbReference type="SUPFAM" id="SSF52821">
    <property type="entry name" value="Rhodanese/Cell cycle control phosphatase"/>
    <property type="match status" value="1"/>
</dbReference>
<sequence>MLVSVRTWGEFIGQTSGYSYIAARGEIAGTRWGRDGADRDVNSLSEFHHPDGTMQAAGHIDGLWRRAGVVPELQVAFYCGTGWRASLAFFYAWLLGWPRISVYDGGWCEWSRDPENPVMCQSGLFR</sequence>
<feature type="domain" description="Rhodanese" evidence="1">
    <location>
        <begin position="63"/>
        <end position="119"/>
    </location>
</feature>
<dbReference type="Proteomes" id="UP000187012">
    <property type="component" value="Unassembled WGS sequence"/>
</dbReference>
<keyword evidence="3" id="KW-1185">Reference proteome</keyword>
<reference evidence="2 3" key="1">
    <citation type="submission" date="2016-12" db="EMBL/GenBank/DDBJ databases">
        <authorList>
            <person name="Song W.-J."/>
            <person name="Kurnit D.M."/>
        </authorList>
    </citation>
    <scope>NUCLEOTIDE SEQUENCE [LARGE SCALE GENOMIC DNA]</scope>
    <source>
        <strain evidence="2 3">STM7296</strain>
    </source>
</reference>
<dbReference type="InterPro" id="IPR036873">
    <property type="entry name" value="Rhodanese-like_dom_sf"/>
</dbReference>
<dbReference type="Gene3D" id="3.40.250.10">
    <property type="entry name" value="Rhodanese-like domain"/>
    <property type="match status" value="1"/>
</dbReference>
<dbReference type="InterPro" id="IPR001763">
    <property type="entry name" value="Rhodanese-like_dom"/>
</dbReference>
<dbReference type="EMBL" id="CYGX02000214">
    <property type="protein sequence ID" value="SIT49921.1"/>
    <property type="molecule type" value="Genomic_DNA"/>
</dbReference>
<gene>
    <name evidence="2" type="ORF">BN2475_2140001</name>
</gene>
<name>A0A1N7SRG1_9BURK</name>
<dbReference type="PROSITE" id="PS50206">
    <property type="entry name" value="RHODANESE_3"/>
    <property type="match status" value="1"/>
</dbReference>